<keyword evidence="3" id="KW-1185">Reference proteome</keyword>
<dbReference type="Gene3D" id="3.40.50.150">
    <property type="entry name" value="Vaccinia Virus protein VP39"/>
    <property type="match status" value="1"/>
</dbReference>
<feature type="compositionally biased region" description="Basic and acidic residues" evidence="1">
    <location>
        <begin position="24"/>
        <end position="40"/>
    </location>
</feature>
<dbReference type="EMBL" id="BAAAGS010000001">
    <property type="protein sequence ID" value="GAA0506483.1"/>
    <property type="molecule type" value="Genomic_DNA"/>
</dbReference>
<comment type="caution">
    <text evidence="2">The sequence shown here is derived from an EMBL/GenBank/DDBJ whole genome shotgun (WGS) entry which is preliminary data.</text>
</comment>
<keyword evidence="2" id="KW-0808">Transferase</keyword>
<feature type="region of interest" description="Disordered" evidence="1">
    <location>
        <begin position="24"/>
        <end position="56"/>
    </location>
</feature>
<proteinExistence type="predicted"/>
<sequence length="306" mass="34384">MSLTCGFSLTETDIVEFRRRNLHDSKQHGAEAGHDNREGLMPEQNSFPPEVDHTRPNPARIYDYGLGGHHNFAADRDQFEKLLEVDPDARLVVSANRAFLRRAVRYCLRQGITQFLDLGSGIPTVGNVHEAAHQLNPRARVVYVDNEPIAVAHTRRLLRENENAEIVQADLRDPDAILGAPETQRLLDLSKPVGLMMVAVLHWVPSADVAGLLSRYREVLAPGSYLAISHLTSEHLPEQMGEVEDVFAETTEPVVYRPRSEAVKLFEGFELVPPGVVYTSQWQSEPYEMVEPPERTKIWAAVGRKL</sequence>
<protein>
    <submittedName>
        <fullName evidence="2">SAM-dependent methyltransferase</fullName>
    </submittedName>
</protein>
<dbReference type="GO" id="GO:0032259">
    <property type="term" value="P:methylation"/>
    <property type="evidence" value="ECO:0007669"/>
    <property type="project" value="UniProtKB-KW"/>
</dbReference>
<evidence type="ECO:0000313" key="2">
    <source>
        <dbReference type="EMBL" id="GAA0506483.1"/>
    </source>
</evidence>
<evidence type="ECO:0000313" key="3">
    <source>
        <dbReference type="Proteomes" id="UP001500729"/>
    </source>
</evidence>
<gene>
    <name evidence="2" type="ORF">GCM10009533_01520</name>
</gene>
<dbReference type="InterPro" id="IPR029063">
    <property type="entry name" value="SAM-dependent_MTases_sf"/>
</dbReference>
<dbReference type="SUPFAM" id="SSF53335">
    <property type="entry name" value="S-adenosyl-L-methionine-dependent methyltransferases"/>
    <property type="match status" value="1"/>
</dbReference>
<dbReference type="Pfam" id="PF04672">
    <property type="entry name" value="Methyltransf_19"/>
    <property type="match status" value="1"/>
</dbReference>
<dbReference type="Proteomes" id="UP001500729">
    <property type="component" value="Unassembled WGS sequence"/>
</dbReference>
<accession>A0ABP3LUI1</accession>
<dbReference type="GO" id="GO:0008168">
    <property type="term" value="F:methyltransferase activity"/>
    <property type="evidence" value="ECO:0007669"/>
    <property type="project" value="UniProtKB-KW"/>
</dbReference>
<name>A0ABP3LUI1_SACER</name>
<organism evidence="2 3">
    <name type="scientific">Saccharopolyspora erythraea</name>
    <name type="common">Streptomyces erythraeus</name>
    <dbReference type="NCBI Taxonomy" id="1836"/>
    <lineage>
        <taxon>Bacteria</taxon>
        <taxon>Bacillati</taxon>
        <taxon>Actinomycetota</taxon>
        <taxon>Actinomycetes</taxon>
        <taxon>Pseudonocardiales</taxon>
        <taxon>Pseudonocardiaceae</taxon>
        <taxon>Saccharopolyspora</taxon>
    </lineage>
</organism>
<keyword evidence="2" id="KW-0489">Methyltransferase</keyword>
<dbReference type="InterPro" id="IPR006764">
    <property type="entry name" value="SAM_dep_MeTrfase_SAV2177_type"/>
</dbReference>
<reference evidence="3" key="1">
    <citation type="journal article" date="2019" name="Int. J. Syst. Evol. Microbiol.">
        <title>The Global Catalogue of Microorganisms (GCM) 10K type strain sequencing project: providing services to taxonomists for standard genome sequencing and annotation.</title>
        <authorList>
            <consortium name="The Broad Institute Genomics Platform"/>
            <consortium name="The Broad Institute Genome Sequencing Center for Infectious Disease"/>
            <person name="Wu L."/>
            <person name="Ma J."/>
        </authorList>
    </citation>
    <scope>NUCLEOTIDE SEQUENCE [LARGE SCALE GENOMIC DNA]</scope>
    <source>
        <strain evidence="3">JCM 10303</strain>
    </source>
</reference>
<dbReference type="PIRSF" id="PIRSF017393">
    <property type="entry name" value="MTase_SAV2177"/>
    <property type="match status" value="1"/>
</dbReference>
<evidence type="ECO:0000256" key="1">
    <source>
        <dbReference type="SAM" id="MobiDB-lite"/>
    </source>
</evidence>